<keyword evidence="3" id="KW-1185">Reference proteome</keyword>
<geneLocation type="plasmid" evidence="2 3">
    <name>unnamed1</name>
</geneLocation>
<dbReference type="Proteomes" id="UP000504844">
    <property type="component" value="Plasmid unnamed1"/>
</dbReference>
<keyword evidence="1" id="KW-0175">Coiled coil</keyword>
<dbReference type="Gene3D" id="1.10.10.60">
    <property type="entry name" value="Homeodomain-like"/>
    <property type="match status" value="1"/>
</dbReference>
<dbReference type="PANTHER" id="PTHR33215:SF13">
    <property type="entry name" value="PROTEIN DISTAL ANTENNA"/>
    <property type="match status" value="1"/>
</dbReference>
<dbReference type="PANTHER" id="PTHR33215">
    <property type="entry name" value="PROTEIN DISTAL ANTENNA"/>
    <property type="match status" value="1"/>
</dbReference>
<dbReference type="GO" id="GO:0006313">
    <property type="term" value="P:DNA transposition"/>
    <property type="evidence" value="ECO:0007669"/>
    <property type="project" value="InterPro"/>
</dbReference>
<dbReference type="AlphaFoldDB" id="A0A6M8SUB8"/>
<evidence type="ECO:0000313" key="3">
    <source>
        <dbReference type="Proteomes" id="UP000504844"/>
    </source>
</evidence>
<dbReference type="GO" id="GO:0004803">
    <property type="term" value="F:transposase activity"/>
    <property type="evidence" value="ECO:0007669"/>
    <property type="project" value="InterPro"/>
</dbReference>
<dbReference type="InterPro" id="IPR002514">
    <property type="entry name" value="Transposase_8"/>
</dbReference>
<proteinExistence type="predicted"/>
<reference evidence="2 3" key="1">
    <citation type="submission" date="2020-05" db="EMBL/GenBank/DDBJ databases">
        <title>Complete genome sequence of Deefgea sp. D17.</title>
        <authorList>
            <person name="Bae J.-W."/>
            <person name="Han J.E."/>
        </authorList>
    </citation>
    <scope>NUCLEOTIDE SEQUENCE [LARGE SCALE GENOMIC DNA]</scope>
    <source>
        <strain evidence="2 3">D17</strain>
        <plasmid evidence="2 3">unnamed1</plasmid>
    </source>
</reference>
<gene>
    <name evidence="2" type="ORF">HQN60_15835</name>
</gene>
<dbReference type="GO" id="GO:0003677">
    <property type="term" value="F:DNA binding"/>
    <property type="evidence" value="ECO:0007669"/>
    <property type="project" value="InterPro"/>
</dbReference>
<name>A0A6M8SUB8_9NEIS</name>
<dbReference type="SUPFAM" id="SSF46689">
    <property type="entry name" value="Homeodomain-like"/>
    <property type="match status" value="1"/>
</dbReference>
<feature type="coiled-coil region" evidence="1">
    <location>
        <begin position="63"/>
        <end position="90"/>
    </location>
</feature>
<dbReference type="Pfam" id="PF01527">
    <property type="entry name" value="HTH_Tnp_1"/>
    <property type="match status" value="1"/>
</dbReference>
<dbReference type="KEGG" id="dee:HQN60_15835"/>
<dbReference type="EMBL" id="CP054144">
    <property type="protein sequence ID" value="QKJ68281.1"/>
    <property type="molecule type" value="Genomic_DNA"/>
</dbReference>
<organism evidence="2 3">
    <name type="scientific">Deefgea piscis</name>
    <dbReference type="NCBI Taxonomy" id="2739061"/>
    <lineage>
        <taxon>Bacteria</taxon>
        <taxon>Pseudomonadati</taxon>
        <taxon>Pseudomonadota</taxon>
        <taxon>Betaproteobacteria</taxon>
        <taxon>Neisseriales</taxon>
        <taxon>Chitinibacteraceae</taxon>
        <taxon>Deefgea</taxon>
    </lineage>
</organism>
<accession>A0A6M8SUB8</accession>
<protein>
    <submittedName>
        <fullName evidence="2">Transposase</fullName>
    </submittedName>
</protein>
<evidence type="ECO:0000256" key="1">
    <source>
        <dbReference type="SAM" id="Coils"/>
    </source>
</evidence>
<dbReference type="InterPro" id="IPR051839">
    <property type="entry name" value="RD_transcriptional_regulator"/>
</dbReference>
<evidence type="ECO:0000313" key="2">
    <source>
        <dbReference type="EMBL" id="QKJ68281.1"/>
    </source>
</evidence>
<dbReference type="InterPro" id="IPR009057">
    <property type="entry name" value="Homeodomain-like_sf"/>
</dbReference>
<keyword evidence="2" id="KW-0614">Plasmid</keyword>
<sequence length="104" mass="11817">MSKKENQRYTPEFRSEALKFVSEQGMSVAQAAQRLNMSVGTLASWNTQARKTHLAKPPESLNVTELTAELKQLRKELAETKMERDILKKATAYFARESLPSTRS</sequence>